<feature type="compositionally biased region" description="Basic and acidic residues" evidence="1">
    <location>
        <begin position="1"/>
        <end position="12"/>
    </location>
</feature>
<gene>
    <name evidence="2" type="ORF">Tco_0922168</name>
</gene>
<organism evidence="2 3">
    <name type="scientific">Tanacetum coccineum</name>
    <dbReference type="NCBI Taxonomy" id="301880"/>
    <lineage>
        <taxon>Eukaryota</taxon>
        <taxon>Viridiplantae</taxon>
        <taxon>Streptophyta</taxon>
        <taxon>Embryophyta</taxon>
        <taxon>Tracheophyta</taxon>
        <taxon>Spermatophyta</taxon>
        <taxon>Magnoliopsida</taxon>
        <taxon>eudicotyledons</taxon>
        <taxon>Gunneridae</taxon>
        <taxon>Pentapetalae</taxon>
        <taxon>asterids</taxon>
        <taxon>campanulids</taxon>
        <taxon>Asterales</taxon>
        <taxon>Asteraceae</taxon>
        <taxon>Asteroideae</taxon>
        <taxon>Anthemideae</taxon>
        <taxon>Anthemidinae</taxon>
        <taxon>Tanacetum</taxon>
    </lineage>
</organism>
<reference evidence="2" key="1">
    <citation type="journal article" date="2022" name="Int. J. Mol. Sci.">
        <title>Draft Genome of Tanacetum Coccineum: Genomic Comparison of Closely Related Tanacetum-Family Plants.</title>
        <authorList>
            <person name="Yamashiro T."/>
            <person name="Shiraishi A."/>
            <person name="Nakayama K."/>
            <person name="Satake H."/>
        </authorList>
    </citation>
    <scope>NUCLEOTIDE SEQUENCE</scope>
</reference>
<accession>A0ABQ5D4J9</accession>
<name>A0ABQ5D4J9_9ASTR</name>
<dbReference type="Proteomes" id="UP001151760">
    <property type="component" value="Unassembled WGS sequence"/>
</dbReference>
<comment type="caution">
    <text evidence="2">The sequence shown here is derived from an EMBL/GenBank/DDBJ whole genome shotgun (WGS) entry which is preliminary data.</text>
</comment>
<dbReference type="EMBL" id="BQNB010014732">
    <property type="protein sequence ID" value="GJT31749.1"/>
    <property type="molecule type" value="Genomic_DNA"/>
</dbReference>
<sequence length="74" mass="7899">MNTPKDGFDIVHGKTGNGGTKPESVEGADVAIPLAAVDEVVAVTQELDDGFMEVTRKHRKENKMISLDTLMVSG</sequence>
<reference evidence="2" key="2">
    <citation type="submission" date="2022-01" db="EMBL/GenBank/DDBJ databases">
        <authorList>
            <person name="Yamashiro T."/>
            <person name="Shiraishi A."/>
            <person name="Satake H."/>
            <person name="Nakayama K."/>
        </authorList>
    </citation>
    <scope>NUCLEOTIDE SEQUENCE</scope>
</reference>
<evidence type="ECO:0000313" key="2">
    <source>
        <dbReference type="EMBL" id="GJT31749.1"/>
    </source>
</evidence>
<evidence type="ECO:0000256" key="1">
    <source>
        <dbReference type="SAM" id="MobiDB-lite"/>
    </source>
</evidence>
<evidence type="ECO:0000313" key="3">
    <source>
        <dbReference type="Proteomes" id="UP001151760"/>
    </source>
</evidence>
<proteinExistence type="predicted"/>
<protein>
    <submittedName>
        <fullName evidence="2">Uncharacterized protein</fullName>
    </submittedName>
</protein>
<keyword evidence="3" id="KW-1185">Reference proteome</keyword>
<feature type="region of interest" description="Disordered" evidence="1">
    <location>
        <begin position="1"/>
        <end position="25"/>
    </location>
</feature>